<dbReference type="InterPro" id="IPR023524">
    <property type="entry name" value="Uncharacterised_SprT-like"/>
</dbReference>
<feature type="binding site" evidence="4">
    <location>
        <position position="71"/>
    </location>
    <ligand>
        <name>Zn(2+)</name>
        <dbReference type="ChEBI" id="CHEBI:29105"/>
    </ligand>
</feature>
<organism evidence="6 7">
    <name type="scientific">Jeotgalibaca arthritidis</name>
    <dbReference type="NCBI Taxonomy" id="1868794"/>
    <lineage>
        <taxon>Bacteria</taxon>
        <taxon>Bacillati</taxon>
        <taxon>Bacillota</taxon>
        <taxon>Bacilli</taxon>
        <taxon>Lactobacillales</taxon>
        <taxon>Carnobacteriaceae</taxon>
        <taxon>Jeotgalibaca</taxon>
    </lineage>
</organism>
<comment type="subcellular location">
    <subcellularLocation>
        <location evidence="4">Cytoplasm</location>
    </subcellularLocation>
</comment>
<dbReference type="Pfam" id="PF17283">
    <property type="entry name" value="Zn_ribbon_SprT"/>
    <property type="match status" value="1"/>
</dbReference>
<gene>
    <name evidence="6" type="ORF">G7057_00810</name>
</gene>
<protein>
    <recommendedName>
        <fullName evidence="4">Protein SprT-like</fullName>
    </recommendedName>
</protein>
<evidence type="ECO:0000256" key="2">
    <source>
        <dbReference type="ARBA" id="ARBA00022723"/>
    </source>
</evidence>
<feature type="domain" description="SprT-like" evidence="5">
    <location>
        <begin position="4"/>
        <end position="148"/>
    </location>
</feature>
<comment type="similarity">
    <text evidence="4">Belongs to the SprT family.</text>
</comment>
<dbReference type="Pfam" id="PF10263">
    <property type="entry name" value="SprT-like"/>
    <property type="match status" value="1"/>
</dbReference>
<dbReference type="KEGG" id="jar:G7057_00810"/>
<reference evidence="6 7" key="1">
    <citation type="journal article" date="2017" name="Int. J. Syst. Evol. Microbiol.">
        <title>Jeotgalibaca porci sp. nov. and Jeotgalibaca arthritidis sp. nov., isolated from pigs, and emended description of the genus Jeotgalibaca.</title>
        <authorList>
            <person name="Zamora L."/>
            <person name="Perez-Sancho M."/>
            <person name="Dominguez L."/>
            <person name="Fernandez-Garayzabal J.F."/>
            <person name="Vela A.I."/>
        </authorList>
    </citation>
    <scope>NUCLEOTIDE SEQUENCE [LARGE SCALE GENOMIC DNA]</scope>
    <source>
        <strain evidence="6 7">CECT 9157</strain>
    </source>
</reference>
<dbReference type="AlphaFoldDB" id="A0A6G7K7F3"/>
<keyword evidence="3 4" id="KW-0862">Zinc</keyword>
<evidence type="ECO:0000256" key="3">
    <source>
        <dbReference type="ARBA" id="ARBA00022833"/>
    </source>
</evidence>
<feature type="active site" evidence="4">
    <location>
        <position position="68"/>
    </location>
</feature>
<sequence length="150" mass="17551">MNQTDLQALVESISLEFFQMPFQHQATFNNRLRTTGGRYLLASHHLEFNARVLELHGMDEFLAVIKHELCHYHLHLMGKGYKHADADFKHLLAKTGGTRYVKNLRTQNELEQTKLYLCQDCQQSYHRKRKIDTSRYVCGKCKGKLILSNK</sequence>
<name>A0A6G7K7F3_9LACT</name>
<dbReference type="HAMAP" id="MF_00745">
    <property type="entry name" value="SprT_like"/>
    <property type="match status" value="1"/>
</dbReference>
<dbReference type="Proteomes" id="UP000501451">
    <property type="component" value="Chromosome"/>
</dbReference>
<accession>A0A6G7K7F3</accession>
<evidence type="ECO:0000313" key="6">
    <source>
        <dbReference type="EMBL" id="QII81151.1"/>
    </source>
</evidence>
<keyword evidence="1 4" id="KW-0963">Cytoplasm</keyword>
<keyword evidence="2 4" id="KW-0479">Metal-binding</keyword>
<dbReference type="RefSeq" id="WP_166160592.1">
    <property type="nucleotide sequence ID" value="NZ_CP049740.1"/>
</dbReference>
<dbReference type="GO" id="GO:0006950">
    <property type="term" value="P:response to stress"/>
    <property type="evidence" value="ECO:0007669"/>
    <property type="project" value="UniProtKB-ARBA"/>
</dbReference>
<dbReference type="InterPro" id="IPR035240">
    <property type="entry name" value="SprT_Zn_ribbon"/>
</dbReference>
<dbReference type="EMBL" id="CP049740">
    <property type="protein sequence ID" value="QII81151.1"/>
    <property type="molecule type" value="Genomic_DNA"/>
</dbReference>
<evidence type="ECO:0000259" key="5">
    <source>
        <dbReference type="SMART" id="SM00731"/>
    </source>
</evidence>
<evidence type="ECO:0000313" key="7">
    <source>
        <dbReference type="Proteomes" id="UP000501451"/>
    </source>
</evidence>
<evidence type="ECO:0000256" key="1">
    <source>
        <dbReference type="ARBA" id="ARBA00022490"/>
    </source>
</evidence>
<dbReference type="SMART" id="SM00731">
    <property type="entry name" value="SprT"/>
    <property type="match status" value="1"/>
</dbReference>
<evidence type="ECO:0000256" key="4">
    <source>
        <dbReference type="HAMAP-Rule" id="MF_00745"/>
    </source>
</evidence>
<dbReference type="GO" id="GO:0005737">
    <property type="term" value="C:cytoplasm"/>
    <property type="evidence" value="ECO:0007669"/>
    <property type="project" value="UniProtKB-SubCell"/>
</dbReference>
<comment type="cofactor">
    <cofactor evidence="4">
        <name>Zn(2+)</name>
        <dbReference type="ChEBI" id="CHEBI:29105"/>
    </cofactor>
    <text evidence="4">Binds 1 zinc ion.</text>
</comment>
<dbReference type="InterPro" id="IPR006640">
    <property type="entry name" value="SprT-like_domain"/>
</dbReference>
<proteinExistence type="inferred from homology"/>
<dbReference type="GO" id="GO:0008270">
    <property type="term" value="F:zinc ion binding"/>
    <property type="evidence" value="ECO:0007669"/>
    <property type="project" value="UniProtKB-UniRule"/>
</dbReference>
<feature type="binding site" evidence="4">
    <location>
        <position position="67"/>
    </location>
    <ligand>
        <name>Zn(2+)</name>
        <dbReference type="ChEBI" id="CHEBI:29105"/>
    </ligand>
</feature>
<dbReference type="NCBIfam" id="NF003339">
    <property type="entry name" value="PRK04351.1"/>
    <property type="match status" value="1"/>
</dbReference>
<keyword evidence="7" id="KW-1185">Reference proteome</keyword>